<reference evidence="1" key="1">
    <citation type="journal article" date="2015" name="Nature">
        <title>Complex archaea that bridge the gap between prokaryotes and eukaryotes.</title>
        <authorList>
            <person name="Spang A."/>
            <person name="Saw J.H."/>
            <person name="Jorgensen S.L."/>
            <person name="Zaremba-Niedzwiedzka K."/>
            <person name="Martijn J."/>
            <person name="Lind A.E."/>
            <person name="van Eijk R."/>
            <person name="Schleper C."/>
            <person name="Guy L."/>
            <person name="Ettema T.J."/>
        </authorList>
    </citation>
    <scope>NUCLEOTIDE SEQUENCE</scope>
</reference>
<evidence type="ECO:0000313" key="1">
    <source>
        <dbReference type="EMBL" id="KKN59487.1"/>
    </source>
</evidence>
<gene>
    <name evidence="1" type="ORF">LCGC14_0541990</name>
</gene>
<sequence length="36" mass="3749">MSDSAVEKREFYRGMTAAIAVLSGHGEDTFIGAGSS</sequence>
<comment type="caution">
    <text evidence="1">The sequence shown here is derived from an EMBL/GenBank/DDBJ whole genome shotgun (WGS) entry which is preliminary data.</text>
</comment>
<organism evidence="1">
    <name type="scientific">marine sediment metagenome</name>
    <dbReference type="NCBI Taxonomy" id="412755"/>
    <lineage>
        <taxon>unclassified sequences</taxon>
        <taxon>metagenomes</taxon>
        <taxon>ecological metagenomes</taxon>
    </lineage>
</organism>
<dbReference type="AlphaFoldDB" id="A0A0F9SB49"/>
<name>A0A0F9SB49_9ZZZZ</name>
<accession>A0A0F9SB49</accession>
<protein>
    <submittedName>
        <fullName evidence="1">Uncharacterized protein</fullName>
    </submittedName>
</protein>
<proteinExistence type="predicted"/>
<dbReference type="EMBL" id="LAZR01000725">
    <property type="protein sequence ID" value="KKN59487.1"/>
    <property type="molecule type" value="Genomic_DNA"/>
</dbReference>